<evidence type="ECO:0000313" key="5">
    <source>
        <dbReference type="EMBL" id="OHT02990.1"/>
    </source>
</evidence>
<protein>
    <recommendedName>
        <fullName evidence="4">Protein kinase domain-containing protein</fullName>
    </recommendedName>
</protein>
<dbReference type="PROSITE" id="PS00108">
    <property type="entry name" value="PROTEIN_KINASE_ST"/>
    <property type="match status" value="1"/>
</dbReference>
<gene>
    <name evidence="5" type="ORF">TRFO_29749</name>
</gene>
<keyword evidence="6" id="KW-1185">Reference proteome</keyword>
<dbReference type="InterPro" id="IPR011009">
    <property type="entry name" value="Kinase-like_dom_sf"/>
</dbReference>
<dbReference type="FunFam" id="1.10.510.10:FF:000271">
    <property type="entry name" value="Non-specific serine/threonine protein kinase"/>
    <property type="match status" value="1"/>
</dbReference>
<dbReference type="SMART" id="SM00220">
    <property type="entry name" value="S_TKc"/>
    <property type="match status" value="1"/>
</dbReference>
<dbReference type="InterPro" id="IPR017441">
    <property type="entry name" value="Protein_kinase_ATP_BS"/>
</dbReference>
<comment type="caution">
    <text evidence="5">The sequence shown here is derived from an EMBL/GenBank/DDBJ whole genome shotgun (WGS) entry which is preliminary data.</text>
</comment>
<keyword evidence="2 3" id="KW-0067">ATP-binding</keyword>
<dbReference type="GO" id="GO:0035556">
    <property type="term" value="P:intracellular signal transduction"/>
    <property type="evidence" value="ECO:0007669"/>
    <property type="project" value="TreeGrafter"/>
</dbReference>
<dbReference type="GeneID" id="94841664"/>
<dbReference type="GO" id="GO:0005524">
    <property type="term" value="F:ATP binding"/>
    <property type="evidence" value="ECO:0007669"/>
    <property type="project" value="UniProtKB-UniRule"/>
</dbReference>
<evidence type="ECO:0000313" key="6">
    <source>
        <dbReference type="Proteomes" id="UP000179807"/>
    </source>
</evidence>
<dbReference type="PANTHER" id="PTHR24346">
    <property type="entry name" value="MAP/MICROTUBULE AFFINITY-REGULATING KINASE"/>
    <property type="match status" value="1"/>
</dbReference>
<dbReference type="PANTHER" id="PTHR24346:SF30">
    <property type="entry name" value="MATERNAL EMBRYONIC LEUCINE ZIPPER KINASE"/>
    <property type="match status" value="1"/>
</dbReference>
<dbReference type="PROSITE" id="PS50011">
    <property type="entry name" value="PROTEIN_KINASE_DOM"/>
    <property type="match status" value="1"/>
</dbReference>
<dbReference type="Gene3D" id="1.10.510.10">
    <property type="entry name" value="Transferase(Phosphotransferase) domain 1"/>
    <property type="match status" value="1"/>
</dbReference>
<accession>A0A1J4JZS0</accession>
<dbReference type="CDD" id="cd14003">
    <property type="entry name" value="STKc_AMPK-like"/>
    <property type="match status" value="1"/>
</dbReference>
<dbReference type="InterPro" id="IPR008271">
    <property type="entry name" value="Ser/Thr_kinase_AS"/>
</dbReference>
<dbReference type="OrthoDB" id="6513151at2759"/>
<dbReference type="SUPFAM" id="SSF56112">
    <property type="entry name" value="Protein kinase-like (PK-like)"/>
    <property type="match status" value="1"/>
</dbReference>
<name>A0A1J4JZS0_9EUKA</name>
<dbReference type="InterPro" id="IPR000719">
    <property type="entry name" value="Prot_kinase_dom"/>
</dbReference>
<keyword evidence="1 3" id="KW-0547">Nucleotide-binding</keyword>
<feature type="domain" description="Protein kinase" evidence="4">
    <location>
        <begin position="20"/>
        <end position="272"/>
    </location>
</feature>
<dbReference type="GO" id="GO:0004674">
    <property type="term" value="F:protein serine/threonine kinase activity"/>
    <property type="evidence" value="ECO:0007669"/>
    <property type="project" value="TreeGrafter"/>
</dbReference>
<dbReference type="FunFam" id="3.30.200.20:FF:000042">
    <property type="entry name" value="Aurora kinase A"/>
    <property type="match status" value="1"/>
</dbReference>
<reference evidence="5" key="1">
    <citation type="submission" date="2016-10" db="EMBL/GenBank/DDBJ databases">
        <authorList>
            <person name="Benchimol M."/>
            <person name="Almeida L.G."/>
            <person name="Vasconcelos A.T."/>
            <person name="Perreira-Neves A."/>
            <person name="Rosa I.A."/>
            <person name="Tasca T."/>
            <person name="Bogo M.R."/>
            <person name="de Souza W."/>
        </authorList>
    </citation>
    <scope>NUCLEOTIDE SEQUENCE [LARGE SCALE GENOMIC DNA]</scope>
    <source>
        <strain evidence="5">K</strain>
    </source>
</reference>
<dbReference type="GO" id="GO:0005737">
    <property type="term" value="C:cytoplasm"/>
    <property type="evidence" value="ECO:0007669"/>
    <property type="project" value="TreeGrafter"/>
</dbReference>
<dbReference type="RefSeq" id="XP_068356126.1">
    <property type="nucleotide sequence ID" value="XM_068506960.1"/>
</dbReference>
<organism evidence="5 6">
    <name type="scientific">Tritrichomonas foetus</name>
    <dbReference type="NCBI Taxonomy" id="1144522"/>
    <lineage>
        <taxon>Eukaryota</taxon>
        <taxon>Metamonada</taxon>
        <taxon>Parabasalia</taxon>
        <taxon>Tritrichomonadida</taxon>
        <taxon>Tritrichomonadidae</taxon>
        <taxon>Tritrichomonas</taxon>
    </lineage>
</organism>
<evidence type="ECO:0000256" key="3">
    <source>
        <dbReference type="PROSITE-ProRule" id="PRU10141"/>
    </source>
</evidence>
<feature type="binding site" evidence="3">
    <location>
        <position position="49"/>
    </location>
    <ligand>
        <name>ATP</name>
        <dbReference type="ChEBI" id="CHEBI:30616"/>
    </ligand>
</feature>
<evidence type="ECO:0000256" key="2">
    <source>
        <dbReference type="ARBA" id="ARBA00022840"/>
    </source>
</evidence>
<evidence type="ECO:0000256" key="1">
    <source>
        <dbReference type="ARBA" id="ARBA00022741"/>
    </source>
</evidence>
<dbReference type="PROSITE" id="PS00107">
    <property type="entry name" value="PROTEIN_KINASE_ATP"/>
    <property type="match status" value="1"/>
</dbReference>
<evidence type="ECO:0000259" key="4">
    <source>
        <dbReference type="PROSITE" id="PS50011"/>
    </source>
</evidence>
<proteinExistence type="predicted"/>
<dbReference type="Pfam" id="PF00069">
    <property type="entry name" value="Pkinase"/>
    <property type="match status" value="1"/>
</dbReference>
<dbReference type="VEuPathDB" id="TrichDB:TRFO_29749"/>
<dbReference type="EMBL" id="MLAK01000845">
    <property type="protein sequence ID" value="OHT02990.1"/>
    <property type="molecule type" value="Genomic_DNA"/>
</dbReference>
<dbReference type="Proteomes" id="UP000179807">
    <property type="component" value="Unassembled WGS sequence"/>
</dbReference>
<dbReference type="AlphaFoldDB" id="A0A1J4JZS0"/>
<sequence>MSLEESQEIEIKPPTSIGSYQFKGQIGTGAFSSVYLSHHDDINKYFAIKVIQKDRISTPSLLKRFETEIRINQQLHHPGIVELYDILQNDQFYYLIMEFCPNGELFQLIVGHKHLTEREARPIFKQIVEAMAYVHRMGISHRDLKPENLLIDQFGNVKISDFGLSRFVKSDGLVDTPCGSPCYASPECISGKPYDGRATDMWSLGVILYAMVTGHLPWTKKAQKELFQQIRKCEYQMPSFLSKDCKEMIGSLLEKDLDKRLTAETALKHTWLVEGVPRALISASSNRTFHKMNNSQNINQNIQTGLNTQQMNSYRPNNAGKDNRPVNILNNPNATYKQNYQIEPNNQRSNIQTPNLKNNHTKYNQLNTNKANFHLQSSNNFQYKNRNQNVKQKHEKVNNSSSLSNCGDCNYCGDFSNLSIHAVDRFFHCDGSLEMFPNEFEIQKSIERLFGDSTSSCNFNFAQVLNEILDRNSSSRETMKRRTKKRIKIQTRAAVSFMSRGAPKLLIRVHTGRGKEGGSKPISSLNSPKFAKPVFKKNVVI</sequence>